<evidence type="ECO:0000313" key="5">
    <source>
        <dbReference type="Proteomes" id="UP000178065"/>
    </source>
</evidence>
<reference evidence="4 5" key="1">
    <citation type="journal article" date="2016" name="Nat. Commun.">
        <title>Thousands of microbial genomes shed light on interconnected biogeochemical processes in an aquifer system.</title>
        <authorList>
            <person name="Anantharaman K."/>
            <person name="Brown C.T."/>
            <person name="Hug L.A."/>
            <person name="Sharon I."/>
            <person name="Castelle C.J."/>
            <person name="Probst A.J."/>
            <person name="Thomas B.C."/>
            <person name="Singh A."/>
            <person name="Wilkins M.J."/>
            <person name="Karaoz U."/>
            <person name="Brodie E.L."/>
            <person name="Williams K.H."/>
            <person name="Hubbard S.S."/>
            <person name="Banfield J.F."/>
        </authorList>
    </citation>
    <scope>NUCLEOTIDE SEQUENCE [LARGE SCALE GENOMIC DNA]</scope>
</reference>
<dbReference type="GO" id="GO:0045547">
    <property type="term" value="F:ditrans,polycis-polyprenyl diphosphate synthase [(2E,6E)-farnesyl diphosphate specific] activity"/>
    <property type="evidence" value="ECO:0007669"/>
    <property type="project" value="TreeGrafter"/>
</dbReference>
<feature type="binding site" evidence="3">
    <location>
        <position position="67"/>
    </location>
    <ligand>
        <name>substrate</name>
    </ligand>
</feature>
<feature type="binding site" evidence="3">
    <location>
        <position position="187"/>
    </location>
    <ligand>
        <name>substrate</name>
    </ligand>
</feature>
<feature type="binding site" evidence="3">
    <location>
        <position position="206"/>
    </location>
    <ligand>
        <name>Mg(2+)</name>
        <dbReference type="ChEBI" id="CHEBI:18420"/>
    </ligand>
</feature>
<feature type="active site" evidence="3">
    <location>
        <position position="18"/>
    </location>
</feature>
<feature type="binding site" evidence="3">
    <location>
        <position position="18"/>
    </location>
    <ligand>
        <name>Mg(2+)</name>
        <dbReference type="ChEBI" id="CHEBI:18420"/>
    </ligand>
</feature>
<feature type="binding site" evidence="3">
    <location>
        <begin position="193"/>
        <end position="195"/>
    </location>
    <ligand>
        <name>substrate</name>
    </ligand>
</feature>
<feature type="binding site" evidence="3">
    <location>
        <position position="69"/>
    </location>
    <ligand>
        <name>substrate</name>
    </ligand>
</feature>
<dbReference type="STRING" id="1802448.A2672_00970"/>
<dbReference type="FunFam" id="3.40.1180.10:FF:000001">
    <property type="entry name" value="(2E,6E)-farnesyl-diphosphate-specific ditrans,polycis-undecaprenyl-diphosphate synthase"/>
    <property type="match status" value="1"/>
</dbReference>
<dbReference type="PANTHER" id="PTHR10291:SF43">
    <property type="entry name" value="DEHYDRODOLICHYL DIPHOSPHATE SYNTHASE COMPLEX SUBUNIT DHDDS"/>
    <property type="match status" value="1"/>
</dbReference>
<keyword evidence="1 3" id="KW-0808">Transferase</keyword>
<dbReference type="CDD" id="cd00475">
    <property type="entry name" value="Cis_IPPS"/>
    <property type="match status" value="1"/>
</dbReference>
<comment type="similarity">
    <text evidence="2">Belongs to the UPP synthase family. Z-FPP synthase subfamily.</text>
</comment>
<comment type="caution">
    <text evidence="3">Lacks conserved residue(s) required for the propagation of feature annotation.</text>
</comment>
<feature type="binding site" evidence="3">
    <location>
        <position position="23"/>
    </location>
    <ligand>
        <name>substrate</name>
    </ligand>
</feature>
<dbReference type="PANTHER" id="PTHR10291">
    <property type="entry name" value="DEHYDRODOLICHYL DIPHOSPHATE SYNTHASE FAMILY MEMBER"/>
    <property type="match status" value="1"/>
</dbReference>
<protein>
    <recommendedName>
        <fullName evidence="3">Isoprenyl transferase</fullName>
        <ecNumber evidence="3">2.5.1.-</ecNumber>
    </recommendedName>
</protein>
<dbReference type="AlphaFoldDB" id="A0A1G2QWB8"/>
<dbReference type="EC" id="2.5.1.-" evidence="3"/>
<dbReference type="Pfam" id="PF01255">
    <property type="entry name" value="Prenyltransf"/>
    <property type="match status" value="1"/>
</dbReference>
<keyword evidence="3" id="KW-0479">Metal-binding</keyword>
<comment type="function">
    <text evidence="3">Catalyzes the condensation of isopentenyl diphosphate (IPP) with allylic pyrophosphates generating different type of terpenoids.</text>
</comment>
<dbReference type="InterPro" id="IPR036424">
    <property type="entry name" value="UPP_synth-like_sf"/>
</dbReference>
<dbReference type="Proteomes" id="UP000178065">
    <property type="component" value="Unassembled WGS sequence"/>
</dbReference>
<dbReference type="InterPro" id="IPR001441">
    <property type="entry name" value="UPP_synth-like"/>
</dbReference>
<comment type="caution">
    <text evidence="4">The sequence shown here is derived from an EMBL/GenBank/DDBJ whole genome shotgun (WGS) entry which is preliminary data.</text>
</comment>
<feature type="binding site" evidence="3">
    <location>
        <position position="35"/>
    </location>
    <ligand>
        <name>substrate</name>
    </ligand>
</feature>
<accession>A0A1G2QWB8</accession>
<feature type="active site" description="Proton acceptor" evidence="3">
    <location>
        <position position="66"/>
    </location>
</feature>
<evidence type="ECO:0000313" key="4">
    <source>
        <dbReference type="EMBL" id="OHA64737.1"/>
    </source>
</evidence>
<gene>
    <name evidence="4" type="ORF">A2672_00970</name>
</gene>
<feature type="binding site" evidence="3">
    <location>
        <begin position="63"/>
        <end position="65"/>
    </location>
    <ligand>
        <name>substrate</name>
    </ligand>
</feature>
<dbReference type="GO" id="GO:0016094">
    <property type="term" value="P:polyprenol biosynthetic process"/>
    <property type="evidence" value="ECO:0007669"/>
    <property type="project" value="TreeGrafter"/>
</dbReference>
<dbReference type="HAMAP" id="MF_01139">
    <property type="entry name" value="ISPT"/>
    <property type="match status" value="1"/>
</dbReference>
<dbReference type="NCBIfam" id="TIGR00055">
    <property type="entry name" value="uppS"/>
    <property type="match status" value="1"/>
</dbReference>
<feature type="binding site" evidence="3">
    <location>
        <begin position="19"/>
        <end position="22"/>
    </location>
    <ligand>
        <name>substrate</name>
    </ligand>
</feature>
<evidence type="ECO:0000256" key="2">
    <source>
        <dbReference type="ARBA" id="ARBA00038453"/>
    </source>
</evidence>
<dbReference type="GO" id="GO:0000287">
    <property type="term" value="F:magnesium ion binding"/>
    <property type="evidence" value="ECO:0007669"/>
    <property type="project" value="UniProtKB-UniRule"/>
</dbReference>
<dbReference type="EMBL" id="MHTT01000029">
    <property type="protein sequence ID" value="OHA64737.1"/>
    <property type="molecule type" value="Genomic_DNA"/>
</dbReference>
<keyword evidence="3" id="KW-0460">Magnesium</keyword>
<proteinExistence type="inferred from homology"/>
<dbReference type="Gene3D" id="3.40.1180.10">
    <property type="entry name" value="Decaprenyl diphosphate synthase-like"/>
    <property type="match status" value="1"/>
</dbReference>
<evidence type="ECO:0000256" key="3">
    <source>
        <dbReference type="HAMAP-Rule" id="MF_01139"/>
    </source>
</evidence>
<dbReference type="SUPFAM" id="SSF64005">
    <property type="entry name" value="Undecaprenyl diphosphate synthase"/>
    <property type="match status" value="1"/>
</dbReference>
<organism evidence="4 5">
    <name type="scientific">Candidatus Wildermuthbacteria bacterium RIFCSPHIGHO2_01_FULL_49_22b</name>
    <dbReference type="NCBI Taxonomy" id="1802448"/>
    <lineage>
        <taxon>Bacteria</taxon>
        <taxon>Candidatus Wildermuthiibacteriota</taxon>
    </lineage>
</organism>
<evidence type="ECO:0000256" key="1">
    <source>
        <dbReference type="ARBA" id="ARBA00022679"/>
    </source>
</evidence>
<comment type="subunit">
    <text evidence="3">Homodimer.</text>
</comment>
<name>A0A1G2QWB8_9BACT</name>
<sequence length="238" mass="27557">MTEIQNSKIPQHIVLFPDGNRRWARELGLDTLEGHKAGYENLVRLVDWCQARGVKALTAFGFSTENWNRAEREVAYLMRLLETGLLEHLKKYGAGKAKERGVRIKIIGQKERLPESLQKVIAKVEEATMSNDKFFLTLGISYGGRWDIVQAAQKIMKEGLGPEELSEEEFARHLSTAGLPDPDLVIRAGGEQRFSNFLLWQSAYAELYFYKKYWPEFKEQDLDEAIAEYQRRQRRFGR</sequence>
<comment type="cofactor">
    <cofactor evidence="3">
        <name>Mg(2+)</name>
        <dbReference type="ChEBI" id="CHEBI:18420"/>
    </cofactor>
    <text evidence="3">Binds 2 magnesium ions per subunit.</text>
</comment>